<dbReference type="InterPro" id="IPR050595">
    <property type="entry name" value="Bact_response_regulator"/>
</dbReference>
<evidence type="ECO:0000313" key="5">
    <source>
        <dbReference type="EMBL" id="TCS73055.1"/>
    </source>
</evidence>
<keyword evidence="1 2" id="KW-0597">Phosphoprotein</keyword>
<feature type="domain" description="Response regulatory" evidence="4">
    <location>
        <begin position="15"/>
        <end position="130"/>
    </location>
</feature>
<dbReference type="EMBL" id="SLZY01000003">
    <property type="protein sequence ID" value="TCS73055.1"/>
    <property type="molecule type" value="Genomic_DNA"/>
</dbReference>
<dbReference type="RefSeq" id="WP_126462283.1">
    <property type="nucleotide sequence ID" value="NZ_AP018721.1"/>
</dbReference>
<evidence type="ECO:0000256" key="2">
    <source>
        <dbReference type="PROSITE-ProRule" id="PRU00169"/>
    </source>
</evidence>
<dbReference type="PANTHER" id="PTHR44591">
    <property type="entry name" value="STRESS RESPONSE REGULATOR PROTEIN 1"/>
    <property type="match status" value="1"/>
</dbReference>
<evidence type="ECO:0000259" key="4">
    <source>
        <dbReference type="PROSITE" id="PS50110"/>
    </source>
</evidence>
<dbReference type="PROSITE" id="PS50110">
    <property type="entry name" value="RESPONSE_REGULATORY"/>
    <property type="match status" value="1"/>
</dbReference>
<dbReference type="InterPro" id="IPR011006">
    <property type="entry name" value="CheY-like_superfamily"/>
</dbReference>
<proteinExistence type="predicted"/>
<dbReference type="PANTHER" id="PTHR44591:SF3">
    <property type="entry name" value="RESPONSE REGULATORY DOMAIN-CONTAINING PROTEIN"/>
    <property type="match status" value="1"/>
</dbReference>
<name>A0A4R3JXJ3_9PROT</name>
<comment type="caution">
    <text evidence="5">The sequence shown here is derived from an EMBL/GenBank/DDBJ whole genome shotgun (WGS) entry which is preliminary data.</text>
</comment>
<keyword evidence="3" id="KW-0175">Coiled coil</keyword>
<dbReference type="Gene3D" id="3.40.50.2300">
    <property type="match status" value="1"/>
</dbReference>
<reference evidence="5 6" key="1">
    <citation type="submission" date="2019-03" db="EMBL/GenBank/DDBJ databases">
        <title>Genomic Encyclopedia of Type Strains, Phase IV (KMG-IV): sequencing the most valuable type-strain genomes for metagenomic binning, comparative biology and taxonomic classification.</title>
        <authorList>
            <person name="Goeker M."/>
        </authorList>
    </citation>
    <scope>NUCLEOTIDE SEQUENCE [LARGE SCALE GENOMIC DNA]</scope>
    <source>
        <strain evidence="5 6">DSM 103923</strain>
    </source>
</reference>
<sequence>MNSQFDLDIAPEKKKILITDDDPIVASMLEAALADDFEVAIADSGEACLATVASYKPDLVLLDIEMPGMDGYTTCQALQEQSAVHFVPVIFVSSHDSLEERLRAYEVGGVDFIIKPFEPEELLQKAQIAIELKAEREQLAQEKDSMQKMAMSFLTNLGESGVVLKFLRNCFTCNDYPSLVKMAIEAMAEYGLEALVQIRTPNGTYTYTPSGQASELETSVFAKTHSLDRIFQFKSRMIINYPHASLLVNNMPIDDADLCGRIRDNAAYITEGVEASATAIMLREDVVRHVEQQKRVAQQTVAAIENLREQYRKQQSDTRYILHSLTENMEKLYVYLGLTEGQEKAVADTVSASIEQALKLFEQGLDFDGQFAAVLEGLKKVS</sequence>
<dbReference type="AlphaFoldDB" id="A0A4R3JXJ3"/>
<feature type="coiled-coil region" evidence="3">
    <location>
        <begin position="287"/>
        <end position="317"/>
    </location>
</feature>
<dbReference type="SMART" id="SM00448">
    <property type="entry name" value="REC"/>
    <property type="match status" value="1"/>
</dbReference>
<dbReference type="OrthoDB" id="9800897at2"/>
<keyword evidence="6" id="KW-1185">Reference proteome</keyword>
<dbReference type="Proteomes" id="UP000295135">
    <property type="component" value="Unassembled WGS sequence"/>
</dbReference>
<feature type="modified residue" description="4-aspartylphosphate" evidence="2">
    <location>
        <position position="63"/>
    </location>
</feature>
<accession>A0A4R3JXJ3</accession>
<organism evidence="5 6">
    <name type="scientific">Sulfuritortus calidifontis</name>
    <dbReference type="NCBI Taxonomy" id="1914471"/>
    <lineage>
        <taxon>Bacteria</taxon>
        <taxon>Pseudomonadati</taxon>
        <taxon>Pseudomonadota</taxon>
        <taxon>Betaproteobacteria</taxon>
        <taxon>Nitrosomonadales</taxon>
        <taxon>Thiobacillaceae</taxon>
        <taxon>Sulfuritortus</taxon>
    </lineage>
</organism>
<evidence type="ECO:0000256" key="3">
    <source>
        <dbReference type="SAM" id="Coils"/>
    </source>
</evidence>
<dbReference type="InterPro" id="IPR001789">
    <property type="entry name" value="Sig_transdc_resp-reg_receiver"/>
</dbReference>
<protein>
    <submittedName>
        <fullName evidence="5">Response regulator receiver domain-containing protein</fullName>
    </submittedName>
</protein>
<dbReference type="Pfam" id="PF00072">
    <property type="entry name" value="Response_reg"/>
    <property type="match status" value="1"/>
</dbReference>
<gene>
    <name evidence="5" type="ORF">EDC61_103178</name>
</gene>
<dbReference type="GO" id="GO:0000160">
    <property type="term" value="P:phosphorelay signal transduction system"/>
    <property type="evidence" value="ECO:0007669"/>
    <property type="project" value="InterPro"/>
</dbReference>
<evidence type="ECO:0000256" key="1">
    <source>
        <dbReference type="ARBA" id="ARBA00022553"/>
    </source>
</evidence>
<evidence type="ECO:0000313" key="6">
    <source>
        <dbReference type="Proteomes" id="UP000295135"/>
    </source>
</evidence>
<dbReference type="SUPFAM" id="SSF52172">
    <property type="entry name" value="CheY-like"/>
    <property type="match status" value="1"/>
</dbReference>